<name>B8M0L1_TALSN</name>
<dbReference type="STRING" id="441959.B8M0L1"/>
<protein>
    <submittedName>
        <fullName evidence="2">Uncharacterized protein</fullName>
    </submittedName>
</protein>
<organism evidence="2 3">
    <name type="scientific">Talaromyces stipitatus (strain ATCC 10500 / CBS 375.48 / QM 6759 / NRRL 1006)</name>
    <name type="common">Penicillium stipitatum</name>
    <dbReference type="NCBI Taxonomy" id="441959"/>
    <lineage>
        <taxon>Eukaryota</taxon>
        <taxon>Fungi</taxon>
        <taxon>Dikarya</taxon>
        <taxon>Ascomycota</taxon>
        <taxon>Pezizomycotina</taxon>
        <taxon>Eurotiomycetes</taxon>
        <taxon>Eurotiomycetidae</taxon>
        <taxon>Eurotiales</taxon>
        <taxon>Trichocomaceae</taxon>
        <taxon>Talaromyces</taxon>
        <taxon>Talaromyces sect. Talaromyces</taxon>
    </lineage>
</organism>
<evidence type="ECO:0000313" key="3">
    <source>
        <dbReference type="Proteomes" id="UP000001745"/>
    </source>
</evidence>
<dbReference type="GeneID" id="8106145"/>
<dbReference type="eggNOG" id="KOG0047">
    <property type="taxonomic scope" value="Eukaryota"/>
</dbReference>
<proteinExistence type="predicted"/>
<evidence type="ECO:0000256" key="1">
    <source>
        <dbReference type="SAM" id="MobiDB-lite"/>
    </source>
</evidence>
<dbReference type="GO" id="GO:0020037">
    <property type="term" value="F:heme binding"/>
    <property type="evidence" value="ECO:0007669"/>
    <property type="project" value="InterPro"/>
</dbReference>
<reference evidence="3" key="1">
    <citation type="journal article" date="2015" name="Genome Announc.">
        <title>Genome sequence of the AIDS-associated pathogen Penicillium marneffei (ATCC18224) and its near taxonomic relative Talaromyces stipitatus (ATCC10500).</title>
        <authorList>
            <person name="Nierman W.C."/>
            <person name="Fedorova-Abrams N.D."/>
            <person name="Andrianopoulos A."/>
        </authorList>
    </citation>
    <scope>NUCLEOTIDE SEQUENCE [LARGE SCALE GENOMIC DNA]</scope>
    <source>
        <strain evidence="3">ATCC 10500 / CBS 375.48 / QM 6759 / NRRL 1006</strain>
    </source>
</reference>
<gene>
    <name evidence="2" type="ORF">TSTA_085390</name>
</gene>
<accession>B8M0L1</accession>
<dbReference type="EMBL" id="EQ962653">
    <property type="protein sequence ID" value="EED21308.1"/>
    <property type="molecule type" value="Genomic_DNA"/>
</dbReference>
<keyword evidence="3" id="KW-1185">Reference proteome</keyword>
<dbReference type="VEuPathDB" id="FungiDB:TSTA_085390"/>
<dbReference type="Proteomes" id="UP000001745">
    <property type="component" value="Unassembled WGS sequence"/>
</dbReference>
<dbReference type="RefSeq" id="XP_002478271.1">
    <property type="nucleotide sequence ID" value="XM_002478226.1"/>
</dbReference>
<feature type="region of interest" description="Disordered" evidence="1">
    <location>
        <begin position="1"/>
        <end position="22"/>
    </location>
</feature>
<dbReference type="OrthoDB" id="6880011at2759"/>
<dbReference type="InterPro" id="IPR020835">
    <property type="entry name" value="Catalase_sf"/>
</dbReference>
<dbReference type="Gene3D" id="2.40.180.10">
    <property type="entry name" value="Catalase core domain"/>
    <property type="match status" value="1"/>
</dbReference>
<dbReference type="AlphaFoldDB" id="B8M0L1"/>
<dbReference type="InParanoid" id="B8M0L1"/>
<dbReference type="HOGENOM" id="CLU_1277538_0_0_1"/>
<dbReference type="SUPFAM" id="SSF56634">
    <property type="entry name" value="Heme-dependent catalase-like"/>
    <property type="match status" value="1"/>
</dbReference>
<dbReference type="OMA" id="FRHSANT"/>
<sequence>MTAPRVRQAHPDWTGTRGTSILTLSKPPFPPGNSIEDSPDPLLQFHMFFYRDAQFHRIGVSTSTFFPFLSYLRLGSKLPLHGLILFIPQLRRALRVGVNHAKNPQYTPNGFVNKSRPDTADNTVSREPNFYHEGKASDYHQPRVLCQKVMTSKARENLHLNTARVLNCTGLIRSMRNAVYDLLPEKKFDMLEVQEASKNAEMAGKSQKFRHSANTDVSMGTVPSVPIYNV</sequence>
<dbReference type="PhylomeDB" id="B8M0L1"/>
<evidence type="ECO:0000313" key="2">
    <source>
        <dbReference type="EMBL" id="EED21308.1"/>
    </source>
</evidence>